<protein>
    <recommendedName>
        <fullName evidence="2">Response regulatory domain-containing protein</fullName>
    </recommendedName>
</protein>
<organism evidence="3 4">
    <name type="scientific">Candidatus Doudnabacteria bacterium RIFCSPHIGHO2_01_FULL_50_11</name>
    <dbReference type="NCBI Taxonomy" id="1817828"/>
    <lineage>
        <taxon>Bacteria</taxon>
        <taxon>Candidatus Doudnaibacteriota</taxon>
    </lineage>
</organism>
<dbReference type="Proteomes" id="UP000178377">
    <property type="component" value="Unassembled WGS sequence"/>
</dbReference>
<name>A0A1F5PFG4_9BACT</name>
<reference evidence="3 4" key="1">
    <citation type="journal article" date="2016" name="Nat. Commun.">
        <title>Thousands of microbial genomes shed light on interconnected biogeochemical processes in an aquifer system.</title>
        <authorList>
            <person name="Anantharaman K."/>
            <person name="Brown C.T."/>
            <person name="Hug L.A."/>
            <person name="Sharon I."/>
            <person name="Castelle C.J."/>
            <person name="Probst A.J."/>
            <person name="Thomas B.C."/>
            <person name="Singh A."/>
            <person name="Wilkins M.J."/>
            <person name="Karaoz U."/>
            <person name="Brodie E.L."/>
            <person name="Williams K.H."/>
            <person name="Hubbard S.S."/>
            <person name="Banfield J.F."/>
        </authorList>
    </citation>
    <scope>NUCLEOTIDE SEQUENCE [LARGE SCALE GENOMIC DNA]</scope>
</reference>
<dbReference type="STRING" id="1817828.A2722_04200"/>
<dbReference type="PROSITE" id="PS50110">
    <property type="entry name" value="RESPONSE_REGULATORY"/>
    <property type="match status" value="1"/>
</dbReference>
<dbReference type="EMBL" id="MFEO01000031">
    <property type="protein sequence ID" value="OGE88628.1"/>
    <property type="molecule type" value="Genomic_DNA"/>
</dbReference>
<dbReference type="InterPro" id="IPR001789">
    <property type="entry name" value="Sig_transdc_resp-reg_receiver"/>
</dbReference>
<dbReference type="AlphaFoldDB" id="A0A1F5PFG4"/>
<dbReference type="Pfam" id="PF00072">
    <property type="entry name" value="Response_reg"/>
    <property type="match status" value="1"/>
</dbReference>
<comment type="caution">
    <text evidence="3">The sequence shown here is derived from an EMBL/GenBank/DDBJ whole genome shotgun (WGS) entry which is preliminary data.</text>
</comment>
<sequence>MEYIAPRTILLVDPDVIWTGILRRHLTSADYEPIITSTGREGLEAMSREPAVILLELHLPDMPGLEFARRVRLSRSAGEIMLAALTCDERQQAVEDCLGETFDHYLCKASVTLPDILSVIRELRMRLPMPRTV</sequence>
<dbReference type="InterPro" id="IPR011006">
    <property type="entry name" value="CheY-like_superfamily"/>
</dbReference>
<evidence type="ECO:0000259" key="2">
    <source>
        <dbReference type="PROSITE" id="PS50110"/>
    </source>
</evidence>
<feature type="domain" description="Response regulatory" evidence="2">
    <location>
        <begin position="8"/>
        <end position="123"/>
    </location>
</feature>
<evidence type="ECO:0000313" key="3">
    <source>
        <dbReference type="EMBL" id="OGE88628.1"/>
    </source>
</evidence>
<evidence type="ECO:0000256" key="1">
    <source>
        <dbReference type="PROSITE-ProRule" id="PRU00169"/>
    </source>
</evidence>
<accession>A0A1F5PFG4</accession>
<proteinExistence type="predicted"/>
<dbReference type="SUPFAM" id="SSF52172">
    <property type="entry name" value="CheY-like"/>
    <property type="match status" value="1"/>
</dbReference>
<gene>
    <name evidence="3" type="ORF">A2722_04200</name>
</gene>
<dbReference type="GO" id="GO:0000160">
    <property type="term" value="P:phosphorelay signal transduction system"/>
    <property type="evidence" value="ECO:0007669"/>
    <property type="project" value="InterPro"/>
</dbReference>
<comment type="caution">
    <text evidence="1">Lacks conserved residue(s) required for the propagation of feature annotation.</text>
</comment>
<dbReference type="Gene3D" id="3.40.50.2300">
    <property type="match status" value="1"/>
</dbReference>
<evidence type="ECO:0000313" key="4">
    <source>
        <dbReference type="Proteomes" id="UP000178377"/>
    </source>
</evidence>
<dbReference type="SMART" id="SM00448">
    <property type="entry name" value="REC"/>
    <property type="match status" value="1"/>
</dbReference>